<dbReference type="InterPro" id="IPR017853">
    <property type="entry name" value="GH"/>
</dbReference>
<evidence type="ECO:0000256" key="4">
    <source>
        <dbReference type="RuleBase" id="RU003690"/>
    </source>
</evidence>
<dbReference type="PRINTS" id="PR00131">
    <property type="entry name" value="GLHYDRLASE1"/>
</dbReference>
<dbReference type="RefSeq" id="XP_007323482.1">
    <property type="nucleotide sequence ID" value="XM_007323420.1"/>
</dbReference>
<dbReference type="GeneID" id="18816917"/>
<dbReference type="AlphaFoldDB" id="F8PA50"/>
<dbReference type="OrthoDB" id="65569at2759"/>
<dbReference type="KEGG" id="sla:SERLADRAFT_453352"/>
<gene>
    <name evidence="5" type="ORF">SERLADRAFT_453352</name>
</gene>
<dbReference type="EMBL" id="GL945442">
    <property type="protein sequence ID" value="EGO20047.1"/>
    <property type="molecule type" value="Genomic_DNA"/>
</dbReference>
<comment type="similarity">
    <text evidence="1 4">Belongs to the glycosyl hydrolase 1 family.</text>
</comment>
<evidence type="ECO:0000256" key="3">
    <source>
        <dbReference type="ARBA" id="ARBA00023295"/>
    </source>
</evidence>
<organism>
    <name type="scientific">Serpula lacrymans var. lacrymans (strain S7.9)</name>
    <name type="common">Dry rot fungus</name>
    <dbReference type="NCBI Taxonomy" id="578457"/>
    <lineage>
        <taxon>Eukaryota</taxon>
        <taxon>Fungi</taxon>
        <taxon>Dikarya</taxon>
        <taxon>Basidiomycota</taxon>
        <taxon>Agaricomycotina</taxon>
        <taxon>Agaricomycetes</taxon>
        <taxon>Agaricomycetidae</taxon>
        <taxon>Boletales</taxon>
        <taxon>Coniophorineae</taxon>
        <taxon>Serpulaceae</taxon>
        <taxon>Serpula</taxon>
    </lineage>
</organism>
<name>F8PA50_SERL9</name>
<dbReference type="HOGENOM" id="CLU_116554_0_0_1"/>
<keyword evidence="2 5" id="KW-0378">Hydrolase</keyword>
<dbReference type="Gene3D" id="3.20.20.80">
    <property type="entry name" value="Glycosidases"/>
    <property type="match status" value="1"/>
</dbReference>
<proteinExistence type="inferred from homology"/>
<dbReference type="Proteomes" id="UP000008064">
    <property type="component" value="Unassembled WGS sequence"/>
</dbReference>
<dbReference type="Pfam" id="PF00232">
    <property type="entry name" value="Glyco_hydro_1"/>
    <property type="match status" value="1"/>
</dbReference>
<evidence type="ECO:0000313" key="5">
    <source>
        <dbReference type="EMBL" id="EGO20047.1"/>
    </source>
</evidence>
<protein>
    <submittedName>
        <fullName evidence="5">Glycoside hydrolase family 1 protein</fullName>
    </submittedName>
</protein>
<evidence type="ECO:0000256" key="2">
    <source>
        <dbReference type="ARBA" id="ARBA00022801"/>
    </source>
</evidence>
<accession>F8PA50</accession>
<keyword evidence="3" id="KW-0326">Glycosidase</keyword>
<dbReference type="GO" id="GO:0005975">
    <property type="term" value="P:carbohydrate metabolic process"/>
    <property type="evidence" value="ECO:0007669"/>
    <property type="project" value="InterPro"/>
</dbReference>
<sequence length="164" mass="18781">MSDPLWPNCNSVMLYDSNAGWAVGPSPDPASNSWLQATPQNLRGYLKELQTRWPTDKMFISEFGFDEPFENDRTEMYQITEDATTTNYFMTNLGEVLLAIHEDGIPLMGTFSWGMIDNAEWNYGLEPKFGIQHVNYSTLERTYKRAAYALSEFFHAHLTTNSTV</sequence>
<evidence type="ECO:0000256" key="1">
    <source>
        <dbReference type="ARBA" id="ARBA00010838"/>
    </source>
</evidence>
<reference evidence="5" key="1">
    <citation type="submission" date="2011-04" db="EMBL/GenBank/DDBJ databases">
        <title>Evolution of plant cell wall degrading machinery underlies the functional diversity of forest fungi.</title>
        <authorList>
            <consortium name="US DOE Joint Genome Institute (JGI-PGF)"/>
            <person name="Eastwood D.C."/>
            <person name="Floudas D."/>
            <person name="Binder M."/>
            <person name="Majcherczyk A."/>
            <person name="Schneider P."/>
            <person name="Aerts A."/>
            <person name="Asiegbu F.O."/>
            <person name="Baker S.E."/>
            <person name="Barry K."/>
            <person name="Bendiksby M."/>
            <person name="Blumentritt M."/>
            <person name="Coutinho P.M."/>
            <person name="Cullen D."/>
            <person name="Cullen D."/>
            <person name="Gathman A."/>
            <person name="Goodell B."/>
            <person name="Henrissat B."/>
            <person name="Ihrmark K."/>
            <person name="Kauserud H."/>
            <person name="Kohler A."/>
            <person name="LaButti K."/>
            <person name="Lapidus A."/>
            <person name="Lavin J.L."/>
            <person name="Lee Y.-H."/>
            <person name="Lindquist E."/>
            <person name="Lilly W."/>
            <person name="Lucas S."/>
            <person name="Morin E."/>
            <person name="Murat C."/>
            <person name="Oguiza J.A."/>
            <person name="Park J."/>
            <person name="Pisabarro A.G."/>
            <person name="Riley R."/>
            <person name="Rosling A."/>
            <person name="Salamov A."/>
            <person name="Schmidt O."/>
            <person name="Schmutz J."/>
            <person name="Skrede I."/>
            <person name="Stenlid J."/>
            <person name="Wiebenga A."/>
            <person name="Xie X."/>
            <person name="Kues U."/>
            <person name="Hibbett D.S."/>
            <person name="Hoffmeister D."/>
            <person name="Hogberg N."/>
            <person name="Martin F."/>
            <person name="Grigoriev I.V."/>
            <person name="Watkinson S.C."/>
        </authorList>
    </citation>
    <scope>NUCLEOTIDE SEQUENCE</scope>
    <source>
        <strain evidence="5">S7.9</strain>
    </source>
</reference>
<dbReference type="PANTHER" id="PTHR10353:SF36">
    <property type="entry name" value="LP05116P"/>
    <property type="match status" value="1"/>
</dbReference>
<dbReference type="GO" id="GO:0008422">
    <property type="term" value="F:beta-glucosidase activity"/>
    <property type="evidence" value="ECO:0007669"/>
    <property type="project" value="TreeGrafter"/>
</dbReference>
<dbReference type="SUPFAM" id="SSF51445">
    <property type="entry name" value="(Trans)glycosidases"/>
    <property type="match status" value="1"/>
</dbReference>
<dbReference type="InterPro" id="IPR001360">
    <property type="entry name" value="Glyco_hydro_1"/>
</dbReference>
<dbReference type="PANTHER" id="PTHR10353">
    <property type="entry name" value="GLYCOSYL HYDROLASE"/>
    <property type="match status" value="1"/>
</dbReference>